<accession>A0ABQ8LFR8</accession>
<dbReference type="PROSITE" id="PS50222">
    <property type="entry name" value="EF_HAND_2"/>
    <property type="match status" value="1"/>
</dbReference>
<dbReference type="Gene3D" id="1.10.238.10">
    <property type="entry name" value="EF-hand"/>
    <property type="match status" value="1"/>
</dbReference>
<dbReference type="InterPro" id="IPR057316">
    <property type="entry name" value="Rab11-FIP3/4_dom"/>
</dbReference>
<evidence type="ECO:0000256" key="1">
    <source>
        <dbReference type="ARBA" id="ARBA00004214"/>
    </source>
</evidence>
<dbReference type="PANTHER" id="PTHR15726">
    <property type="entry name" value="RAB11-FAMILY INTERACTING PROTEIN"/>
    <property type="match status" value="1"/>
</dbReference>
<gene>
    <name evidence="12" type="ORF">H4Q32_019909</name>
</gene>
<evidence type="ECO:0000256" key="6">
    <source>
        <dbReference type="ARBA" id="ARBA00023054"/>
    </source>
</evidence>
<dbReference type="InterPro" id="IPR037245">
    <property type="entry name" value="FIP-RBD_C_sf"/>
</dbReference>
<dbReference type="CDD" id="cd00051">
    <property type="entry name" value="EFh"/>
    <property type="match status" value="1"/>
</dbReference>
<dbReference type="SUPFAM" id="SSF47473">
    <property type="entry name" value="EF-hand"/>
    <property type="match status" value="1"/>
</dbReference>
<dbReference type="SMART" id="SM00054">
    <property type="entry name" value="EFh"/>
    <property type="match status" value="2"/>
</dbReference>
<keyword evidence="5" id="KW-0967">Endosome</keyword>
<evidence type="ECO:0000256" key="3">
    <source>
        <dbReference type="ARBA" id="ARBA00004654"/>
    </source>
</evidence>
<evidence type="ECO:0000256" key="4">
    <source>
        <dbReference type="ARBA" id="ARBA00022448"/>
    </source>
</evidence>
<dbReference type="PANTHER" id="PTHR15726:SF6">
    <property type="entry name" value="RAB11 FAMILY-INTERACTING PROTEIN 3"/>
    <property type="match status" value="1"/>
</dbReference>
<feature type="domain" description="EF-hand" evidence="10">
    <location>
        <begin position="1570"/>
        <end position="1605"/>
    </location>
</feature>
<dbReference type="Pfam" id="PF09457">
    <property type="entry name" value="RBD-FIP"/>
    <property type="match status" value="1"/>
</dbReference>
<dbReference type="Gene3D" id="1.20.5.2440">
    <property type="match status" value="1"/>
</dbReference>
<name>A0ABQ8LFR8_LABRO</name>
<feature type="compositionally biased region" description="Polar residues" evidence="9">
    <location>
        <begin position="468"/>
        <end position="478"/>
    </location>
</feature>
<dbReference type="Pfam" id="PF13499">
    <property type="entry name" value="EF-hand_7"/>
    <property type="match status" value="1"/>
</dbReference>
<feature type="compositionally biased region" description="Pro residues" evidence="9">
    <location>
        <begin position="1822"/>
        <end position="1831"/>
    </location>
</feature>
<feature type="region of interest" description="Disordered" evidence="9">
    <location>
        <begin position="2019"/>
        <end position="2040"/>
    </location>
</feature>
<evidence type="ECO:0000259" key="11">
    <source>
        <dbReference type="PROSITE" id="PS51511"/>
    </source>
</evidence>
<reference evidence="12 13" key="1">
    <citation type="submission" date="2022-01" db="EMBL/GenBank/DDBJ databases">
        <title>A high-quality chromosome-level genome assembly of rohu carp, Labeo rohita.</title>
        <authorList>
            <person name="Arick M.A. II"/>
            <person name="Hsu C.-Y."/>
            <person name="Magbanua Z."/>
            <person name="Pechanova O."/>
            <person name="Grover C."/>
            <person name="Miller E."/>
            <person name="Thrash A."/>
            <person name="Ezzel L."/>
            <person name="Alam S."/>
            <person name="Benzie J."/>
            <person name="Hamilton M."/>
            <person name="Karsi A."/>
            <person name="Lawrence M.L."/>
            <person name="Peterson D.G."/>
        </authorList>
    </citation>
    <scope>NUCLEOTIDE SEQUENCE [LARGE SCALE GENOMIC DNA]</scope>
    <source>
        <strain evidence="13">BAU-BD-2019</strain>
        <tissue evidence="12">Blood</tissue>
    </source>
</reference>
<feature type="region of interest" description="Disordered" evidence="9">
    <location>
        <begin position="459"/>
        <end position="478"/>
    </location>
</feature>
<evidence type="ECO:0000256" key="5">
    <source>
        <dbReference type="ARBA" id="ARBA00022753"/>
    </source>
</evidence>
<feature type="region of interest" description="Disordered" evidence="9">
    <location>
        <begin position="1803"/>
        <end position="1835"/>
    </location>
</feature>
<proteinExistence type="predicted"/>
<keyword evidence="7" id="KW-0472">Membrane</keyword>
<dbReference type="CDD" id="cd14686">
    <property type="entry name" value="bZIP"/>
    <property type="match status" value="1"/>
</dbReference>
<dbReference type="PROSITE" id="PS51511">
    <property type="entry name" value="FIP_RBD"/>
    <property type="match status" value="1"/>
</dbReference>
<feature type="coiled-coil region" evidence="8">
    <location>
        <begin position="2046"/>
        <end position="2118"/>
    </location>
</feature>
<keyword evidence="6 8" id="KW-0175">Coiled coil</keyword>
<evidence type="ECO:0000256" key="2">
    <source>
        <dbReference type="ARBA" id="ARBA00004626"/>
    </source>
</evidence>
<feature type="region of interest" description="Disordered" evidence="9">
    <location>
        <begin position="1123"/>
        <end position="1144"/>
    </location>
</feature>
<dbReference type="InterPro" id="IPR051977">
    <property type="entry name" value="Rab11-interacting_regulator"/>
</dbReference>
<evidence type="ECO:0000259" key="10">
    <source>
        <dbReference type="PROSITE" id="PS50222"/>
    </source>
</evidence>
<organism evidence="12 13">
    <name type="scientific">Labeo rohita</name>
    <name type="common">Indian major carp</name>
    <name type="synonym">Cyprinus rohita</name>
    <dbReference type="NCBI Taxonomy" id="84645"/>
    <lineage>
        <taxon>Eukaryota</taxon>
        <taxon>Metazoa</taxon>
        <taxon>Chordata</taxon>
        <taxon>Craniata</taxon>
        <taxon>Vertebrata</taxon>
        <taxon>Euteleostomi</taxon>
        <taxon>Actinopterygii</taxon>
        <taxon>Neopterygii</taxon>
        <taxon>Teleostei</taxon>
        <taxon>Ostariophysi</taxon>
        <taxon>Cypriniformes</taxon>
        <taxon>Cyprinidae</taxon>
        <taxon>Labeoninae</taxon>
        <taxon>Labeonini</taxon>
        <taxon>Labeo</taxon>
    </lineage>
</organism>
<keyword evidence="13" id="KW-1185">Reference proteome</keyword>
<dbReference type="InterPro" id="IPR011992">
    <property type="entry name" value="EF-hand-dom_pair"/>
</dbReference>
<feature type="domain" description="FIP-RBD" evidence="11">
    <location>
        <begin position="2118"/>
        <end position="2180"/>
    </location>
</feature>
<feature type="compositionally biased region" description="Basic and acidic residues" evidence="9">
    <location>
        <begin position="1123"/>
        <end position="1134"/>
    </location>
</feature>
<dbReference type="InterPro" id="IPR002048">
    <property type="entry name" value="EF_hand_dom"/>
</dbReference>
<evidence type="ECO:0000313" key="12">
    <source>
        <dbReference type="EMBL" id="KAI2648777.1"/>
    </source>
</evidence>
<dbReference type="InterPro" id="IPR019018">
    <property type="entry name" value="Rab-bd_FIP-RBD"/>
</dbReference>
<evidence type="ECO:0000256" key="9">
    <source>
        <dbReference type="SAM" id="MobiDB-lite"/>
    </source>
</evidence>
<sequence>MGLNKDISFGAYAGRGHQLLLNSRTLLSCGIITKDWNFWNISNRRRRELFFSMEQVLSSPQGCSEWEVSGKAEWESEQDPLGFLLMDKDNSSVGDSTNEIFQENAINLDDLFWSSQYSGQTYSWENGLECVYPEWKAQPGPSQNLKGEGSPGNLEIVDGDLICFNSRSTSPTFSNVQSQNQNTFYNPPEQVPDFLQPMEVTATSNPLDVYTGELGIIQSDKTLLQESHLLEDTHLTNCEFSHSSLEERTFVNNDSQSFHLSLESEGLLPVSPVELSCTDTNSNPKPSIISQFTPEHIYLPTSALPCEPIPPTTCTEPTVSSFHEGSAPLPMDELEMLLPGLLDGGLHSASNETHDDDLQTQETTNANMETTQLSSEVETVYRTPLGESCISSEVCEESLCDLSTECTFDVPLEMVGEEFEEEVMSNATTANVFSEAETGLALFDIVDLQVEDLSAESLLDKDEHKESTSPLPVSTSEHNALIDLSPEDDILTEDHSQSTPSTKADALFEVPRDGDIPDSTFEILTDSVSCEAVPSLDSENPPVTVQVKCDANSPDLESNSLTLEFQDRAEALFEVPHDGDIPDSILEILTDSTSCEALPSLDSVIPPVTEQDKCDANSPDLESSSLTLDFQYKADSIFEVPQDGDIPNSTLEILTDSVSCKTVPSLLDSLILSVTEQDKCDANLPDLESNSFTLEAFSEAPHDGDIPDSTFEILTDSVSCEAEPSLLDSLILYVTEQDKCDVNSTGLESNSLTIEIQDKADFLFEVPHDGDIPNSTLEILTDSVSCEAEPSLLDSLIPPVTEQDKCDANPPDLESSSLTIEIQDKADSLFEVPHNEDIPNSTLEILTDSVSCEAVPSLLDSLILYVTEQDKCDVNSTGLESNSLTIEIQDKADSLFEVPHDGDIPNSTLEILTDSVSCEAEPSLLDSLIPPVTEQDKCDANSPDYESSSLTLEVLSEAPHDGDFPDSSLEILTDSVSCEAVPSLLDSLIPPVTEQDKCDANSPDHESNSLTLEALSEAPHDGDIPNSTFEILIDSVSCEAEPSLLDSLIPPVTEQDKCDVNLTGLESSSLTLEFQDKAEALFEASHDGDIPNSTFEILTDSVSCEAVPSLLDSLIPPVTELDKCDANSPDHESSSLEVLSEAPHDEDIPDSTFEILTDSISCEAVPSLDSVISPVTEQDQCDANSPDLESDSVTLEALFEAPHYGDIPDSTLEILTDSIFCEAVPSLDSVISPVTEQDECDANSPDLESSALTLEFQDNVTNVETHNLDTDPEAVERQRADDTPTTGNTEDSDIIEILESLNLHQNQEATNLDISSLNLENSKPDNQELNAMSETCQEQVNMLVEDLTPLDQPNDSLTANSSTTVIDKPAENVTAHNDSHNAPPNVEEKLHSVSLQGGERSDYSMSTQNQVIPHCESNPDSLESTPFNCTGDQLTVTGGEVGPDLTETTETPGQLHEAMGEGEGEAGFPAQEDFHELTLSQKDLAQEQQVSSVAPSSPPSHRNVFPCGASLDGEAYLTLMENNPDTPNIPKHAEMTLDLCKASDALPTKSLHDQRVPVDLINVPIAHKSEEQSALRAVFQALDQDGDGFVHIEEFVEFAKAYGAEQVKDLTRFLDPSGLGVISFEDFHRGISAISNEGSDPDLYKTHLSAVEANGPPEEYDEQAEVSDSAYLGSESAYSECETFTDEDTTALVHPELHEDVETDSGIENTLTDGDDRNSRGSLVCADTLCAQLLRIAKERPNRFKMRSPPSRVLCVTNRNVIVKRGFTLGSDLNGHTLVAVIGGEEEHFEDFGESNNTSDLLLANQEDGGAGPEGEGDAEPLPHPDSPLPRPLMLLSPSPSSFPASFQSFLQSEALEFFCTHCHKQISRLEDLSTRLQMLEMNSSSKRMSNLTQDILDLADRDITDKVLLLEKRVCELEKDSLESEEQHARLRQENLTLVHRANALEEQLKEQELHAEENLLAHTRKHRDALNKLQRERDLEIENLQARLHQLDEENSELRKLQDEVDDVSDRLNEEIESRRKMSDKLSHERHTNQKEKECTQGLIEDLRKQLEHLQLFKLETEARRGRSASSGLQEYNTHMRENELEQEIRRLKQDNRSLKEQNDELNGQIINLSIQGAKSLFTESLSESLAAEINNVSRAELMEAIHKQEEINFRLQDYIDRIIVAIMESNPSILEVK</sequence>
<dbReference type="EMBL" id="JACTAM010000024">
    <property type="protein sequence ID" value="KAI2648777.1"/>
    <property type="molecule type" value="Genomic_DNA"/>
</dbReference>
<feature type="compositionally biased region" description="Basic and acidic residues" evidence="9">
    <location>
        <begin position="1266"/>
        <end position="1282"/>
    </location>
</feature>
<protein>
    <submittedName>
        <fullName evidence="12">Rab11 family-interacting protein 3</fullName>
    </submittedName>
</protein>
<dbReference type="Pfam" id="PF25450">
    <property type="entry name" value="Rab11-FIP3"/>
    <property type="match status" value="1"/>
</dbReference>
<dbReference type="Proteomes" id="UP000830375">
    <property type="component" value="Unassembled WGS sequence"/>
</dbReference>
<evidence type="ECO:0000256" key="7">
    <source>
        <dbReference type="ARBA" id="ARBA00023136"/>
    </source>
</evidence>
<evidence type="ECO:0000256" key="8">
    <source>
        <dbReference type="SAM" id="Coils"/>
    </source>
</evidence>
<evidence type="ECO:0000313" key="13">
    <source>
        <dbReference type="Proteomes" id="UP000830375"/>
    </source>
</evidence>
<keyword evidence="4" id="KW-0813">Transport</keyword>
<feature type="region of interest" description="Disordered" evidence="9">
    <location>
        <begin position="1265"/>
        <end position="1291"/>
    </location>
</feature>
<comment type="subcellular location">
    <subcellularLocation>
        <location evidence="2">Cleavage furrow</location>
    </subcellularLocation>
    <subcellularLocation>
        <location evidence="1">Midbody</location>
    </subcellularLocation>
    <subcellularLocation>
        <location evidence="3">Recycling endosome membrane</location>
        <topology evidence="3">Peripheral membrane protein</topology>
    </subcellularLocation>
</comment>
<comment type="caution">
    <text evidence="12">The sequence shown here is derived from an EMBL/GenBank/DDBJ whole genome shotgun (WGS) entry which is preliminary data.</text>
</comment>
<dbReference type="SUPFAM" id="SSF144270">
    <property type="entry name" value="Eferin C-derminal domain-like"/>
    <property type="match status" value="1"/>
</dbReference>